<gene>
    <name evidence="2" type="ORF">WM98B_00127</name>
</gene>
<accession>A0A7S9DQG2</accession>
<keyword evidence="2" id="KW-0614">Plasmid</keyword>
<protein>
    <submittedName>
        <fullName evidence="2">Uncharacterized protein</fullName>
    </submittedName>
</protein>
<evidence type="ECO:0000256" key="1">
    <source>
        <dbReference type="SAM" id="MobiDB-lite"/>
    </source>
</evidence>
<dbReference type="EMBL" id="MT742183">
    <property type="protein sequence ID" value="QPG01980.1"/>
    <property type="molecule type" value="Genomic_DNA"/>
</dbReference>
<feature type="region of interest" description="Disordered" evidence="1">
    <location>
        <begin position="31"/>
        <end position="58"/>
    </location>
</feature>
<geneLocation type="plasmid" evidence="2">
    <name>pWM98B</name>
</geneLocation>
<dbReference type="AlphaFoldDB" id="A0A7S9DQG2"/>
<reference evidence="2" key="1">
    <citation type="submission" date="2020-07" db="EMBL/GenBank/DDBJ databases">
        <title>A novel family of multi-drug resistance mega-plasmids in Acinetobacter species.</title>
        <authorList>
            <person name="Ghaly T.M."/>
            <person name="Sajjad A."/>
            <person name="Tetu S.G."/>
            <person name="Gillings M.R."/>
        </authorList>
    </citation>
    <scope>NUCLEOTIDE SEQUENCE</scope>
    <source>
        <strain evidence="2">WM98B</strain>
        <plasmid evidence="2">pWM98B</plasmid>
    </source>
</reference>
<proteinExistence type="predicted"/>
<organism evidence="2">
    <name type="scientific">Acinetobacter nosocomialis</name>
    <dbReference type="NCBI Taxonomy" id="106654"/>
    <lineage>
        <taxon>Bacteria</taxon>
        <taxon>Pseudomonadati</taxon>
        <taxon>Pseudomonadota</taxon>
        <taxon>Gammaproteobacteria</taxon>
        <taxon>Moraxellales</taxon>
        <taxon>Moraxellaceae</taxon>
        <taxon>Acinetobacter</taxon>
        <taxon>Acinetobacter calcoaceticus/baumannii complex</taxon>
    </lineage>
</organism>
<evidence type="ECO:0000313" key="2">
    <source>
        <dbReference type="EMBL" id="QPG01980.1"/>
    </source>
</evidence>
<sequence>MLGTGIYPFNLPASPPISLTETGSHFLKTDRAVTQPVGPLDQSRRRPSQTDGRPVGSKHGLEQIVTPLRWNEGGIERKQRVMHDHVRRIQPNVVRQSGQVRGQVGDGGDLAVTERHMKQSFVIADPQMDPAASNAAVEQLVRIEPGKVHVSSLSAEAAYRGSDQPA</sequence>
<name>A0A7S9DQG2_ACINO</name>